<protein>
    <recommendedName>
        <fullName evidence="3">Terminase small subunit</fullName>
    </recommendedName>
</protein>
<organism evidence="2">
    <name type="scientific">Caudovirales sp. ctaix4</name>
    <dbReference type="NCBI Taxonomy" id="2827635"/>
    <lineage>
        <taxon>Viruses</taxon>
        <taxon>Duplodnaviria</taxon>
        <taxon>Heunggongvirae</taxon>
        <taxon>Uroviricota</taxon>
        <taxon>Caudoviricetes</taxon>
    </lineage>
</organism>
<evidence type="ECO:0008006" key="3">
    <source>
        <dbReference type="Google" id="ProtNLM"/>
    </source>
</evidence>
<keyword evidence="1" id="KW-0175">Coiled coil</keyword>
<accession>A0A8S5S695</accession>
<name>A0A8S5S695_9CAUD</name>
<reference evidence="2" key="1">
    <citation type="journal article" date="2021" name="Proc. Natl. Acad. Sci. U.S.A.">
        <title>A Catalog of Tens of Thousands of Viruses from Human Metagenomes Reveals Hidden Associations with Chronic Diseases.</title>
        <authorList>
            <person name="Tisza M.J."/>
            <person name="Buck C.B."/>
        </authorList>
    </citation>
    <scope>NUCLEOTIDE SEQUENCE</scope>
    <source>
        <strain evidence="2">Ctaix4</strain>
    </source>
</reference>
<evidence type="ECO:0000313" key="2">
    <source>
        <dbReference type="EMBL" id="DAF46218.1"/>
    </source>
</evidence>
<sequence length="196" mass="22131">MSENGEVKGSLYRTEVIAQLFGVSVRRIQQLTQEGVIKTTKIIEDGRTVRRYDLVQTIQNYVKYLSEKAYGKAGRSEKEIELREKKMEADAALKESQSELHRLKTEIAAGRYISIEEVKMDYAKFFVVFKKFAMALPSRIIGMIAGALEPVEARRVEKEIAQEINRLLGAFVIAGIVGPDDVEEKKSGTKKKKVSD</sequence>
<dbReference type="EMBL" id="BK032533">
    <property type="protein sequence ID" value="DAF46218.1"/>
    <property type="molecule type" value="Genomic_DNA"/>
</dbReference>
<feature type="coiled-coil region" evidence="1">
    <location>
        <begin position="75"/>
        <end position="106"/>
    </location>
</feature>
<proteinExistence type="predicted"/>
<evidence type="ECO:0000256" key="1">
    <source>
        <dbReference type="SAM" id="Coils"/>
    </source>
</evidence>